<proteinExistence type="predicted"/>
<dbReference type="Proteomes" id="UP000046067">
    <property type="component" value="Unassembled WGS sequence"/>
</dbReference>
<evidence type="ECO:0000313" key="2">
    <source>
        <dbReference type="Proteomes" id="UP000046067"/>
    </source>
</evidence>
<name>A0A655YBD9_VIBCL</name>
<accession>A0A655YBD9</accession>
<evidence type="ECO:0000313" key="1">
    <source>
        <dbReference type="EMBL" id="CSC36608.1"/>
    </source>
</evidence>
<dbReference type="AlphaFoldDB" id="A0A655YBD9"/>
<organism evidence="1 2">
    <name type="scientific">Vibrio cholerae</name>
    <dbReference type="NCBI Taxonomy" id="666"/>
    <lineage>
        <taxon>Bacteria</taxon>
        <taxon>Pseudomonadati</taxon>
        <taxon>Pseudomonadota</taxon>
        <taxon>Gammaproteobacteria</taxon>
        <taxon>Vibrionales</taxon>
        <taxon>Vibrionaceae</taxon>
        <taxon>Vibrio</taxon>
    </lineage>
</organism>
<sequence length="131" mass="15216">MLEWVTQTNTAEQFRREVRNTSKFQRFTLGKSIANLDRAVVMQADNIASKCLFCACTVARHKGYRIRNINLLTKAHMVHLHALLVGARYNTHESNPVAMFRIHVGLNFKHEASEFLFARLNHTLSRLTRHR</sequence>
<reference evidence="1 2" key="1">
    <citation type="submission" date="2015-07" db="EMBL/GenBank/DDBJ databases">
        <authorList>
            <consortium name="Pathogen Informatics"/>
        </authorList>
    </citation>
    <scope>NUCLEOTIDE SEQUENCE [LARGE SCALE GENOMIC DNA]</scope>
    <source>
        <strain evidence="1 2">A325</strain>
    </source>
</reference>
<gene>
    <name evidence="1" type="ORF">ERS013201_02450</name>
</gene>
<dbReference type="EMBL" id="CWQJ01000015">
    <property type="protein sequence ID" value="CSC36608.1"/>
    <property type="molecule type" value="Genomic_DNA"/>
</dbReference>
<protein>
    <submittedName>
        <fullName evidence="1">Uncharacterized protein</fullName>
    </submittedName>
</protein>